<keyword evidence="2" id="KW-1185">Reference proteome</keyword>
<dbReference type="EMBL" id="AP028654">
    <property type="protein sequence ID" value="BEP30104.1"/>
    <property type="molecule type" value="Genomic_DNA"/>
</dbReference>
<evidence type="ECO:0000313" key="2">
    <source>
        <dbReference type="Proteomes" id="UP001321786"/>
    </source>
</evidence>
<dbReference type="AlphaFoldDB" id="A0AAU9EPN1"/>
<organism evidence="1 2">
    <name type="scientific">Helicovermis profundi</name>
    <dbReference type="NCBI Taxonomy" id="3065157"/>
    <lineage>
        <taxon>Bacteria</taxon>
        <taxon>Bacillati</taxon>
        <taxon>Bacillota</taxon>
        <taxon>Clostridia</taxon>
        <taxon>Helicovermis</taxon>
    </lineage>
</organism>
<reference evidence="1 2" key="1">
    <citation type="submission" date="2023-08" db="EMBL/GenBank/DDBJ databases">
        <title>Helicovermis profunda gen. nov., sp. nov., a novel mesophilic, fermentative bacterium within the Bacillota from a deep-sea hydrothermal vent chimney.</title>
        <authorList>
            <person name="Miyazaki U."/>
            <person name="Mizutani D."/>
            <person name="Hashimoto Y."/>
            <person name="Tame A."/>
            <person name="Sawayama S."/>
            <person name="Miyazaki J."/>
            <person name="Takai K."/>
            <person name="Nakagawa S."/>
        </authorList>
    </citation>
    <scope>NUCLEOTIDE SEQUENCE [LARGE SCALE GENOMIC DNA]</scope>
    <source>
        <strain evidence="1 2">S502</strain>
    </source>
</reference>
<sequence length="94" mass="10751">MKMAKDIEIGQFVRAIAGRDKEKVFITIDKIGVDYLLLVDGDLRKIESPKKKKVKHVSKLDFISIDIVKKLKEGKKVTNLMIRKEIEKIGVTNI</sequence>
<dbReference type="SUPFAM" id="SSF50104">
    <property type="entry name" value="Translation proteins SH3-like domain"/>
    <property type="match status" value="1"/>
</dbReference>
<dbReference type="RefSeq" id="WP_338535705.1">
    <property type="nucleotide sequence ID" value="NZ_AP028654.1"/>
</dbReference>
<dbReference type="Proteomes" id="UP001321786">
    <property type="component" value="Chromosome"/>
</dbReference>
<gene>
    <name evidence="1" type="ORF">HLPR_24350</name>
</gene>
<protein>
    <submittedName>
        <fullName evidence="1">RNA-binding protein</fullName>
    </submittedName>
</protein>
<accession>A0AAU9EPN1</accession>
<proteinExistence type="predicted"/>
<evidence type="ECO:0000313" key="1">
    <source>
        <dbReference type="EMBL" id="BEP30104.1"/>
    </source>
</evidence>
<dbReference type="InterPro" id="IPR008991">
    <property type="entry name" value="Translation_prot_SH3-like_sf"/>
</dbReference>
<dbReference type="KEGG" id="hprf:HLPR_24350"/>
<name>A0AAU9EPN1_9FIRM</name>